<evidence type="ECO:0000259" key="8">
    <source>
        <dbReference type="PROSITE" id="PS50045"/>
    </source>
</evidence>
<reference evidence="10 11" key="1">
    <citation type="submission" date="2024-02" db="EMBL/GenBank/DDBJ databases">
        <title>Seven novel Bacillus-like species.</title>
        <authorList>
            <person name="Liu G."/>
        </authorList>
    </citation>
    <scope>NUCLEOTIDE SEQUENCE [LARGE SCALE GENOMIC DNA]</scope>
    <source>
        <strain evidence="10 11">FJAT-52991</strain>
    </source>
</reference>
<evidence type="ECO:0000256" key="3">
    <source>
        <dbReference type="ARBA" id="ARBA00022840"/>
    </source>
</evidence>
<protein>
    <recommendedName>
        <fullName evidence="7">HTH-type transcriptional regulatory protein TyrR</fullName>
    </recommendedName>
</protein>
<dbReference type="Pfam" id="PF18024">
    <property type="entry name" value="HTH_50"/>
    <property type="match status" value="1"/>
</dbReference>
<evidence type="ECO:0000256" key="6">
    <source>
        <dbReference type="ARBA" id="ARBA00023163"/>
    </source>
</evidence>
<dbReference type="InterPro" id="IPR025662">
    <property type="entry name" value="Sigma_54_int_dom_ATP-bd_1"/>
</dbReference>
<dbReference type="PROSITE" id="PS00676">
    <property type="entry name" value="SIGMA54_INTERACT_2"/>
    <property type="match status" value="1"/>
</dbReference>
<keyword evidence="11" id="KW-1185">Reference proteome</keyword>
<dbReference type="PROSITE" id="PS00675">
    <property type="entry name" value="SIGMA54_INTERACT_1"/>
    <property type="match status" value="1"/>
</dbReference>
<dbReference type="SUPFAM" id="SSF55785">
    <property type="entry name" value="PYP-like sensor domain (PAS domain)"/>
    <property type="match status" value="2"/>
</dbReference>
<dbReference type="InterPro" id="IPR003593">
    <property type="entry name" value="AAA+_ATPase"/>
</dbReference>
<dbReference type="PROSITE" id="PS50045">
    <property type="entry name" value="SIGMA54_INTERACT_4"/>
    <property type="match status" value="1"/>
</dbReference>
<dbReference type="InterPro" id="IPR000644">
    <property type="entry name" value="CBS_dom"/>
</dbReference>
<dbReference type="SMART" id="SM00382">
    <property type="entry name" value="AAA"/>
    <property type="match status" value="1"/>
</dbReference>
<dbReference type="InterPro" id="IPR025944">
    <property type="entry name" value="Sigma_54_int_dom_CS"/>
</dbReference>
<evidence type="ECO:0000256" key="7">
    <source>
        <dbReference type="ARBA" id="ARBA00029500"/>
    </source>
</evidence>
<feature type="domain" description="Sigma-54 factor interaction" evidence="8">
    <location>
        <begin position="367"/>
        <end position="595"/>
    </location>
</feature>
<dbReference type="InterPro" id="IPR000014">
    <property type="entry name" value="PAS"/>
</dbReference>
<dbReference type="InterPro" id="IPR030828">
    <property type="entry name" value="HTH_TyrR"/>
</dbReference>
<evidence type="ECO:0000313" key="10">
    <source>
        <dbReference type="EMBL" id="WXB92814.1"/>
    </source>
</evidence>
<organism evidence="10 11">
    <name type="scientific">Bacillus kandeliae</name>
    <dbReference type="NCBI Taxonomy" id="3129297"/>
    <lineage>
        <taxon>Bacteria</taxon>
        <taxon>Bacillati</taxon>
        <taxon>Bacillota</taxon>
        <taxon>Bacilli</taxon>
        <taxon>Bacillales</taxon>
        <taxon>Bacillaceae</taxon>
        <taxon>Bacillus</taxon>
    </lineage>
</organism>
<dbReference type="InterPro" id="IPR002078">
    <property type="entry name" value="Sigma_54_int"/>
</dbReference>
<proteinExistence type="predicted"/>
<evidence type="ECO:0000256" key="5">
    <source>
        <dbReference type="ARBA" id="ARBA00023125"/>
    </source>
</evidence>
<dbReference type="InterPro" id="IPR046342">
    <property type="entry name" value="CBS_dom_sf"/>
</dbReference>
<dbReference type="InterPro" id="IPR009057">
    <property type="entry name" value="Homeodomain-like_sf"/>
</dbReference>
<dbReference type="Proteomes" id="UP001387364">
    <property type="component" value="Chromosome"/>
</dbReference>
<dbReference type="SUPFAM" id="SSF46689">
    <property type="entry name" value="Homeodomain-like"/>
    <property type="match status" value="1"/>
</dbReference>
<evidence type="ECO:0000313" key="11">
    <source>
        <dbReference type="Proteomes" id="UP001387364"/>
    </source>
</evidence>
<evidence type="ECO:0000256" key="1">
    <source>
        <dbReference type="ARBA" id="ARBA00022741"/>
    </source>
</evidence>
<dbReference type="CDD" id="cd00009">
    <property type="entry name" value="AAA"/>
    <property type="match status" value="1"/>
</dbReference>
<dbReference type="RefSeq" id="WP_338751704.1">
    <property type="nucleotide sequence ID" value="NZ_CP147404.1"/>
</dbReference>
<dbReference type="Gene3D" id="3.40.50.300">
    <property type="entry name" value="P-loop containing nucleotide triphosphate hydrolases"/>
    <property type="match status" value="1"/>
</dbReference>
<dbReference type="InterPro" id="IPR035965">
    <property type="entry name" value="PAS-like_dom_sf"/>
</dbReference>
<dbReference type="InterPro" id="IPR027417">
    <property type="entry name" value="P-loop_NTPase"/>
</dbReference>
<keyword evidence="1" id="KW-0547">Nucleotide-binding</keyword>
<keyword evidence="2" id="KW-0058">Aromatic hydrocarbons catabolism</keyword>
<dbReference type="EMBL" id="CP147404">
    <property type="protein sequence ID" value="WXB92814.1"/>
    <property type="molecule type" value="Genomic_DNA"/>
</dbReference>
<dbReference type="PROSITE" id="PS00688">
    <property type="entry name" value="SIGMA54_INTERACT_3"/>
    <property type="match status" value="1"/>
</dbReference>
<dbReference type="SUPFAM" id="SSF52540">
    <property type="entry name" value="P-loop containing nucleoside triphosphate hydrolases"/>
    <property type="match status" value="1"/>
</dbReference>
<keyword evidence="3" id="KW-0067">ATP-binding</keyword>
<evidence type="ECO:0000256" key="4">
    <source>
        <dbReference type="ARBA" id="ARBA00023015"/>
    </source>
</evidence>
<name>A0ABZ2N522_9BACI</name>
<feature type="domain" description="PAS" evidence="9">
    <location>
        <begin position="119"/>
        <end position="165"/>
    </location>
</feature>
<dbReference type="Gene3D" id="3.30.450.20">
    <property type="entry name" value="PAS domain"/>
    <property type="match status" value="2"/>
</dbReference>
<dbReference type="PANTHER" id="PTHR32071">
    <property type="entry name" value="TRANSCRIPTIONAL REGULATORY PROTEIN"/>
    <property type="match status" value="1"/>
</dbReference>
<dbReference type="Pfam" id="PF00571">
    <property type="entry name" value="CBS"/>
    <property type="match status" value="1"/>
</dbReference>
<sequence>MRWKWKEVLKPLPLRIEKETKVQEAIRLFNEEHGDIAFVFHGGKELVGYVTPSTLFRQLEHASSFDEPIQFEKDVLFVRETSWVEFWHNCHLVVGVNAQDEIVGYVTVDEAKRTVSQLQLALLNHSMDSAEIGIVTTNEKFEVNFMNETAEQILGLSRSILVSRNYKTMVATEENLDEILAGERKFGVECSFNFKKIMGHFSPIYHEGRIQGLVHVFYLQQLLEEAVSELQFVRELSEELQAIYAASNEQIMVIEPSGVIMSVAGAFLQSFWKGLSKESLIGQNVNDLAQQGRLEPNIVDFCVEEKQRVSLAQHNRYNSKILSTATPVYKKGALQKIIVLSQDVTADEPVERRFLGEDHPPVVHKKMVYRSMVMTQLVEEMKQVAAVDSTVIITGESGVGKEVIASHIHAYSDRSTQPFVTINCGAIPENLLESELFGHEKGSFTSANDQKKGLFEAAHGGTIFLDEISEIPLHMQVKLLRVLQEREVVRIGGLTPIPVNVRVLAATNRNLKKMVQEQTFREDLFYRLHVVPLAIPPLRKRKDDIAPLSLYFLKEFNATYQKEKKLSREGLHLLESYQWPGNIRELQNVMERLVVTSKKEEISGNDVFRAIWDTDGEEAGHITVKGIIPLKEAVEEMEHQLIQLAVGKYGTAAKAASVLGVSASTISRRMKKTSM</sequence>
<dbReference type="SUPFAM" id="SSF54631">
    <property type="entry name" value="CBS-domain pair"/>
    <property type="match status" value="1"/>
</dbReference>
<dbReference type="Gene3D" id="1.10.10.60">
    <property type="entry name" value="Homeodomain-like"/>
    <property type="match status" value="1"/>
</dbReference>
<gene>
    <name evidence="10" type="ORF">WDJ61_16550</name>
</gene>
<dbReference type="SMART" id="SM00091">
    <property type="entry name" value="PAS"/>
    <property type="match status" value="2"/>
</dbReference>
<keyword evidence="5" id="KW-0238">DNA-binding</keyword>
<dbReference type="InterPro" id="IPR025943">
    <property type="entry name" value="Sigma_54_int_dom_ATP-bd_2"/>
</dbReference>
<evidence type="ECO:0000259" key="9">
    <source>
        <dbReference type="PROSITE" id="PS50112"/>
    </source>
</evidence>
<dbReference type="PANTHER" id="PTHR32071:SF121">
    <property type="entry name" value="SIGMA L-DEPENDENT TRANSCRIPTIONAL REGULATOR YQIR-RELATED"/>
    <property type="match status" value="1"/>
</dbReference>
<accession>A0ABZ2N522</accession>
<keyword evidence="4" id="KW-0805">Transcription regulation</keyword>
<dbReference type="InterPro" id="IPR058031">
    <property type="entry name" value="AAA_lid_NorR"/>
</dbReference>
<keyword evidence="6" id="KW-0804">Transcription</keyword>
<dbReference type="Pfam" id="PF25601">
    <property type="entry name" value="AAA_lid_14"/>
    <property type="match status" value="1"/>
</dbReference>
<dbReference type="PROSITE" id="PS50112">
    <property type="entry name" value="PAS"/>
    <property type="match status" value="1"/>
</dbReference>
<dbReference type="Gene3D" id="1.10.8.60">
    <property type="match status" value="1"/>
</dbReference>
<dbReference type="Pfam" id="PF00158">
    <property type="entry name" value="Sigma54_activat"/>
    <property type="match status" value="1"/>
</dbReference>
<evidence type="ECO:0000256" key="2">
    <source>
        <dbReference type="ARBA" id="ARBA00022797"/>
    </source>
</evidence>